<evidence type="ECO:0000313" key="1">
    <source>
        <dbReference type="EMBL" id="MBW0466952.1"/>
    </source>
</evidence>
<sequence>MRLNLIYWYGLAQHAFLLLHHTPNRFLNFHLLKLTNISKVAEKTTKPFPLTHEQYSDAMRFLEIDSGKIIIIRDFIVPSALISSKEHKKTKTLPNEVRKPQNQWVQLPVPKLPSPINRDYDN</sequence>
<name>A0A9Q3BL83_9BASI</name>
<comment type="caution">
    <text evidence="1">The sequence shown here is derived from an EMBL/GenBank/DDBJ whole genome shotgun (WGS) entry which is preliminary data.</text>
</comment>
<organism evidence="1 2">
    <name type="scientific">Austropuccinia psidii MF-1</name>
    <dbReference type="NCBI Taxonomy" id="1389203"/>
    <lineage>
        <taxon>Eukaryota</taxon>
        <taxon>Fungi</taxon>
        <taxon>Dikarya</taxon>
        <taxon>Basidiomycota</taxon>
        <taxon>Pucciniomycotina</taxon>
        <taxon>Pucciniomycetes</taxon>
        <taxon>Pucciniales</taxon>
        <taxon>Sphaerophragmiaceae</taxon>
        <taxon>Austropuccinia</taxon>
    </lineage>
</organism>
<protein>
    <submittedName>
        <fullName evidence="1">Uncharacterized protein</fullName>
    </submittedName>
</protein>
<dbReference type="AlphaFoldDB" id="A0A9Q3BL83"/>
<keyword evidence="2" id="KW-1185">Reference proteome</keyword>
<gene>
    <name evidence="1" type="ORF">O181_006667</name>
</gene>
<accession>A0A9Q3BL83</accession>
<dbReference type="Proteomes" id="UP000765509">
    <property type="component" value="Unassembled WGS sequence"/>
</dbReference>
<dbReference type="EMBL" id="AVOT02001440">
    <property type="protein sequence ID" value="MBW0466952.1"/>
    <property type="molecule type" value="Genomic_DNA"/>
</dbReference>
<proteinExistence type="predicted"/>
<reference evidence="1" key="1">
    <citation type="submission" date="2021-03" db="EMBL/GenBank/DDBJ databases">
        <title>Draft genome sequence of rust myrtle Austropuccinia psidii MF-1, a brazilian biotype.</title>
        <authorList>
            <person name="Quecine M.C."/>
            <person name="Pachon D.M.R."/>
            <person name="Bonatelli M.L."/>
            <person name="Correr F.H."/>
            <person name="Franceschini L.M."/>
            <person name="Leite T.F."/>
            <person name="Margarido G.R.A."/>
            <person name="Almeida C.A."/>
            <person name="Ferrarezi J.A."/>
            <person name="Labate C.A."/>
        </authorList>
    </citation>
    <scope>NUCLEOTIDE SEQUENCE</scope>
    <source>
        <strain evidence="1">MF-1</strain>
    </source>
</reference>
<evidence type="ECO:0000313" key="2">
    <source>
        <dbReference type="Proteomes" id="UP000765509"/>
    </source>
</evidence>